<gene>
    <name evidence="4" type="ORF">ZOSMA_1G03540</name>
</gene>
<reference evidence="5" key="1">
    <citation type="journal article" date="2016" name="Nature">
        <title>The genome of the seagrass Zostera marina reveals angiosperm adaptation to the sea.</title>
        <authorList>
            <person name="Olsen J.L."/>
            <person name="Rouze P."/>
            <person name="Verhelst B."/>
            <person name="Lin Y.-C."/>
            <person name="Bayer T."/>
            <person name="Collen J."/>
            <person name="Dattolo E."/>
            <person name="De Paoli E."/>
            <person name="Dittami S."/>
            <person name="Maumus F."/>
            <person name="Michel G."/>
            <person name="Kersting A."/>
            <person name="Lauritano C."/>
            <person name="Lohaus R."/>
            <person name="Toepel M."/>
            <person name="Tonon T."/>
            <person name="Vanneste K."/>
            <person name="Amirebrahimi M."/>
            <person name="Brakel J."/>
            <person name="Bostroem C."/>
            <person name="Chovatia M."/>
            <person name="Grimwood J."/>
            <person name="Jenkins J.W."/>
            <person name="Jueterbock A."/>
            <person name="Mraz A."/>
            <person name="Stam W.T."/>
            <person name="Tice H."/>
            <person name="Bornberg-Bauer E."/>
            <person name="Green P.J."/>
            <person name="Pearson G.A."/>
            <person name="Procaccini G."/>
            <person name="Duarte C.M."/>
            <person name="Schmutz J."/>
            <person name="Reusch T.B.H."/>
            <person name="Van de Peer Y."/>
        </authorList>
    </citation>
    <scope>NUCLEOTIDE SEQUENCE [LARGE SCALE GENOMIC DNA]</scope>
    <source>
        <strain evidence="5">cv. Finnish</strain>
    </source>
</reference>
<proteinExistence type="predicted"/>
<dbReference type="STRING" id="29655.A0A0K9PN12"/>
<keyword evidence="2" id="KW-1133">Transmembrane helix</keyword>
<accession>A0A0K9PN12</accession>
<organism evidence="4 5">
    <name type="scientific">Zostera marina</name>
    <name type="common">Eelgrass</name>
    <dbReference type="NCBI Taxonomy" id="29655"/>
    <lineage>
        <taxon>Eukaryota</taxon>
        <taxon>Viridiplantae</taxon>
        <taxon>Streptophyta</taxon>
        <taxon>Embryophyta</taxon>
        <taxon>Tracheophyta</taxon>
        <taxon>Spermatophyta</taxon>
        <taxon>Magnoliopsida</taxon>
        <taxon>Liliopsida</taxon>
        <taxon>Zosteraceae</taxon>
        <taxon>Zostera</taxon>
    </lineage>
</organism>
<feature type="compositionally biased region" description="Polar residues" evidence="1">
    <location>
        <begin position="277"/>
        <end position="297"/>
    </location>
</feature>
<dbReference type="OMA" id="KEHDVPN"/>
<dbReference type="EMBL" id="LFYR01000729">
    <property type="protein sequence ID" value="KMZ70371.1"/>
    <property type="molecule type" value="Genomic_DNA"/>
</dbReference>
<evidence type="ECO:0000256" key="2">
    <source>
        <dbReference type="SAM" id="Phobius"/>
    </source>
</evidence>
<comment type="caution">
    <text evidence="4">The sequence shown here is derived from an EMBL/GenBank/DDBJ whole genome shotgun (WGS) entry which is preliminary data.</text>
</comment>
<keyword evidence="2" id="KW-0472">Membrane</keyword>
<dbReference type="Proteomes" id="UP000036987">
    <property type="component" value="Unassembled WGS sequence"/>
</dbReference>
<feature type="transmembrane region" description="Helical" evidence="2">
    <location>
        <begin position="507"/>
        <end position="525"/>
    </location>
</feature>
<evidence type="ECO:0000313" key="4">
    <source>
        <dbReference type="EMBL" id="KMZ70371.1"/>
    </source>
</evidence>
<dbReference type="PANTHER" id="PTHR11005">
    <property type="entry name" value="LYSOSOMAL ACID LIPASE-RELATED"/>
    <property type="match status" value="1"/>
</dbReference>
<dbReference type="Gene3D" id="3.40.50.1820">
    <property type="entry name" value="alpha/beta hydrolase"/>
    <property type="match status" value="1"/>
</dbReference>
<dbReference type="AlphaFoldDB" id="A0A0K9PN12"/>
<protein>
    <submittedName>
        <fullName evidence="4">Lipase</fullName>
    </submittedName>
</protein>
<dbReference type="SUPFAM" id="SSF53474">
    <property type="entry name" value="alpha/beta-Hydrolases"/>
    <property type="match status" value="1"/>
</dbReference>
<sequence>MERTAMLERFVDGALAVAKESVETFTYETFNNIARIINGFSALLLLMIPGKISILEKRLEREFKPTFCGPRLPRWMENGVSSFNQFLHDLPDDSDYSDCSSYSDYISAEEDNEENMVPGSPLSQSSHLSRSSSIQSCGSSFYRYDKQFLRIIKYFVSWILWPIKFLIRLPLLSYHYFRFRRSGICNEGPISEHQSAELHMKRAISVKQRFVQRTTDRRRGIIEDLQVAIEIYIESIFDIFHKGTHLIFTPSETIRMVLRWFSPQQSKNREISDKGQQDVSIPTASLGESNPTPTERQTRFHQSLNTDARTCEDVIKEHGYPYEAIRVVTSDDYVLHLERIPRHDSKKVVYLQHGILDSSLGWVSNGIVGSPAFAAFDQGYDVYLGNFRGLVSRDHIDKNISSSKYWKYSINEHGTQDVPAIIEKIHQVKTSEFNSSSKFNCQDQIIESDQPYRICAVGHSLGGAAILMHVVTDLIAQKPHRLSRLILLSPAGFHEDSPLAFTLLEHVMLFFGSIIAPFIPGLYIPTKFFRMLFNKLARDFYNYPALGGLVQSLMSFVVGGDTSNWVGVLGLSHYNMNDMPGVSLRVAIHLAQMKHAKKFLMYDFGTAATNMEVYGSSEPLNIGNNYNFIDIPVDLVAGRNDHVICPSMVKKHYKLMRKANINVSYNEFDYAHLDFTFSPREELLTYVMSRILLVTPPQEKQTIRNHLRLNKIKRIQ</sequence>
<dbReference type="GO" id="GO:0016298">
    <property type="term" value="F:lipase activity"/>
    <property type="evidence" value="ECO:0000318"/>
    <property type="project" value="GO_Central"/>
</dbReference>
<feature type="region of interest" description="Disordered" evidence="1">
    <location>
        <begin position="268"/>
        <end position="297"/>
    </location>
</feature>
<dbReference type="GO" id="GO:0006629">
    <property type="term" value="P:lipid metabolic process"/>
    <property type="evidence" value="ECO:0000318"/>
    <property type="project" value="GO_Central"/>
</dbReference>
<keyword evidence="2" id="KW-0812">Transmembrane</keyword>
<evidence type="ECO:0000313" key="5">
    <source>
        <dbReference type="Proteomes" id="UP000036987"/>
    </source>
</evidence>
<feature type="compositionally biased region" description="Low complexity" evidence="1">
    <location>
        <begin position="120"/>
        <end position="130"/>
    </location>
</feature>
<dbReference type="InterPro" id="IPR006693">
    <property type="entry name" value="AB_hydrolase_lipase"/>
</dbReference>
<keyword evidence="5" id="KW-1185">Reference proteome</keyword>
<evidence type="ECO:0000256" key="1">
    <source>
        <dbReference type="SAM" id="MobiDB-lite"/>
    </source>
</evidence>
<dbReference type="InterPro" id="IPR029058">
    <property type="entry name" value="AB_hydrolase_fold"/>
</dbReference>
<name>A0A0K9PN12_ZOSMR</name>
<feature type="domain" description="Partial AB-hydrolase lipase" evidence="3">
    <location>
        <begin position="312"/>
        <end position="366"/>
    </location>
</feature>
<dbReference type="OrthoDB" id="9974421at2759"/>
<feature type="region of interest" description="Disordered" evidence="1">
    <location>
        <begin position="111"/>
        <end position="130"/>
    </location>
</feature>
<evidence type="ECO:0000259" key="3">
    <source>
        <dbReference type="Pfam" id="PF04083"/>
    </source>
</evidence>
<dbReference type="Pfam" id="PF04083">
    <property type="entry name" value="Abhydro_lipase"/>
    <property type="match status" value="1"/>
</dbReference>
<dbReference type="FunFam" id="3.40.50.1820:FF:000091">
    <property type="entry name" value="Gastric triacylglycerol lipase"/>
    <property type="match status" value="1"/>
</dbReference>